<evidence type="ECO:0000313" key="8">
    <source>
        <dbReference type="EMBL" id="PWG62630.1"/>
    </source>
</evidence>
<keyword evidence="5" id="KW-0804">Transcription</keyword>
<evidence type="ECO:0000256" key="2">
    <source>
        <dbReference type="ARBA" id="ARBA00022840"/>
    </source>
</evidence>
<keyword evidence="3" id="KW-0805">Transcription regulation</keyword>
<dbReference type="Pfam" id="PF02954">
    <property type="entry name" value="HTH_8"/>
    <property type="match status" value="1"/>
</dbReference>
<dbReference type="GO" id="GO:0043565">
    <property type="term" value="F:sequence-specific DNA binding"/>
    <property type="evidence" value="ECO:0007669"/>
    <property type="project" value="InterPro"/>
</dbReference>
<dbReference type="Gene3D" id="1.10.8.60">
    <property type="match status" value="1"/>
</dbReference>
<dbReference type="Gene3D" id="3.40.50.300">
    <property type="entry name" value="P-loop containing nucleotide triphosphate hydrolases"/>
    <property type="match status" value="1"/>
</dbReference>
<dbReference type="Gene3D" id="3.30.450.20">
    <property type="entry name" value="PAS domain"/>
    <property type="match status" value="1"/>
</dbReference>
<dbReference type="InterPro" id="IPR058031">
    <property type="entry name" value="AAA_lid_NorR"/>
</dbReference>
<evidence type="ECO:0000256" key="1">
    <source>
        <dbReference type="ARBA" id="ARBA00022741"/>
    </source>
</evidence>
<dbReference type="PRINTS" id="PR01590">
    <property type="entry name" value="HTHFIS"/>
</dbReference>
<dbReference type="OrthoDB" id="9804019at2"/>
<dbReference type="PANTHER" id="PTHR32071">
    <property type="entry name" value="TRANSCRIPTIONAL REGULATORY PROTEIN"/>
    <property type="match status" value="1"/>
</dbReference>
<dbReference type="InterPro" id="IPR025943">
    <property type="entry name" value="Sigma_54_int_dom_ATP-bd_2"/>
</dbReference>
<dbReference type="Pfam" id="PF00158">
    <property type="entry name" value="Sigma54_activat"/>
    <property type="match status" value="1"/>
</dbReference>
<dbReference type="PROSITE" id="PS50045">
    <property type="entry name" value="SIGMA54_INTERACT_4"/>
    <property type="match status" value="1"/>
</dbReference>
<dbReference type="InterPro" id="IPR025944">
    <property type="entry name" value="Sigma_54_int_dom_CS"/>
</dbReference>
<dbReference type="GO" id="GO:0005524">
    <property type="term" value="F:ATP binding"/>
    <property type="evidence" value="ECO:0007669"/>
    <property type="project" value="UniProtKB-KW"/>
</dbReference>
<dbReference type="CDD" id="cd00009">
    <property type="entry name" value="AAA"/>
    <property type="match status" value="1"/>
</dbReference>
<dbReference type="InterPro" id="IPR009057">
    <property type="entry name" value="Homeodomain-like_sf"/>
</dbReference>
<protein>
    <submittedName>
        <fullName evidence="8">Sigma-54-dependent Fis family transcriptional regulator</fullName>
    </submittedName>
</protein>
<dbReference type="PANTHER" id="PTHR32071:SF57">
    <property type="entry name" value="C4-DICARBOXYLATE TRANSPORT TRANSCRIPTIONAL REGULATORY PROTEIN DCTD"/>
    <property type="match status" value="1"/>
</dbReference>
<dbReference type="InterPro" id="IPR027417">
    <property type="entry name" value="P-loop_NTPase"/>
</dbReference>
<dbReference type="InterPro" id="IPR000014">
    <property type="entry name" value="PAS"/>
</dbReference>
<dbReference type="Gene3D" id="1.10.10.60">
    <property type="entry name" value="Homeodomain-like"/>
    <property type="match status" value="1"/>
</dbReference>
<dbReference type="InterPro" id="IPR002078">
    <property type="entry name" value="Sigma_54_int"/>
</dbReference>
<proteinExistence type="predicted"/>
<feature type="domain" description="PAS" evidence="7">
    <location>
        <begin position="1"/>
        <end position="41"/>
    </location>
</feature>
<dbReference type="InterPro" id="IPR035965">
    <property type="entry name" value="PAS-like_dom_sf"/>
</dbReference>
<feature type="domain" description="Sigma-54 factor interaction" evidence="6">
    <location>
        <begin position="127"/>
        <end position="357"/>
    </location>
</feature>
<dbReference type="SUPFAM" id="SSF55785">
    <property type="entry name" value="PYP-like sensor domain (PAS domain)"/>
    <property type="match status" value="1"/>
</dbReference>
<dbReference type="InterPro" id="IPR013656">
    <property type="entry name" value="PAS_4"/>
</dbReference>
<evidence type="ECO:0000256" key="4">
    <source>
        <dbReference type="ARBA" id="ARBA00023125"/>
    </source>
</evidence>
<dbReference type="SUPFAM" id="SSF52540">
    <property type="entry name" value="P-loop containing nucleoside triphosphate hydrolases"/>
    <property type="match status" value="1"/>
</dbReference>
<dbReference type="Pfam" id="PF08448">
    <property type="entry name" value="PAS_4"/>
    <property type="match status" value="1"/>
</dbReference>
<dbReference type="EMBL" id="QFFI01000017">
    <property type="protein sequence ID" value="PWG62630.1"/>
    <property type="molecule type" value="Genomic_DNA"/>
</dbReference>
<sequence>MDECLVIVDRDGIIRLLNQAYGRFLGVDPAAVTGRPVTEVIENTRMHIVARSGRAEVAQIQLIQGRHMIASRYPILDRGRPDGAIGIVMYRNTDDLWQMNAQVRRLVAELDYYREAMAESGAGAGTMIGESAAIEDLRARLRKVAAGDATVLIRGESGTGKELCARALHAQSNRASGPFIAVNCAALPEELLEAELFGYEPGAFTGARRGGKPGRFQLADGGTLFLDEIGDMPPSMQVKLLRVLQSREVEPVGGTRSVPVDVRILAATHRPLERLVSRGQFREDLFYRINVVPLDVPPLRERPEDIPLLVEHVLARLARRMGRRVPAMDEDAMALLRGAEWPGNVRELENAVEAAFYLSEGDHIGVEDLPGGLRRSARPAAPQGTLRQVLDRAEREAIEAALRATGGNRMQAARQLAVSKSTFYEKLARHGIRPHFRSDSDDPERP</sequence>
<evidence type="ECO:0000259" key="6">
    <source>
        <dbReference type="PROSITE" id="PS50045"/>
    </source>
</evidence>
<name>A0A2U2N0H3_9GAMM</name>
<dbReference type="CDD" id="cd00130">
    <property type="entry name" value="PAS"/>
    <property type="match status" value="1"/>
</dbReference>
<dbReference type="SMART" id="SM00382">
    <property type="entry name" value="AAA"/>
    <property type="match status" value="1"/>
</dbReference>
<keyword evidence="1" id="KW-0547">Nucleotide-binding</keyword>
<evidence type="ECO:0000256" key="3">
    <source>
        <dbReference type="ARBA" id="ARBA00023015"/>
    </source>
</evidence>
<reference evidence="8 9" key="1">
    <citation type="submission" date="2018-05" db="EMBL/GenBank/DDBJ databases">
        <title>Spiribacter halobius sp. nov., a moderately halophilic bacterium isolated from marine solar saltern.</title>
        <authorList>
            <person name="Zheng W.-S."/>
            <person name="Lu D.-C."/>
            <person name="Du Z.-J."/>
        </authorList>
    </citation>
    <scope>NUCLEOTIDE SEQUENCE [LARGE SCALE GENOMIC DNA]</scope>
    <source>
        <strain evidence="8 9">E85</strain>
    </source>
</reference>
<dbReference type="SUPFAM" id="SSF46689">
    <property type="entry name" value="Homeodomain-like"/>
    <property type="match status" value="1"/>
</dbReference>
<comment type="caution">
    <text evidence="8">The sequence shown here is derived from an EMBL/GenBank/DDBJ whole genome shotgun (WGS) entry which is preliminary data.</text>
</comment>
<dbReference type="Pfam" id="PF25601">
    <property type="entry name" value="AAA_lid_14"/>
    <property type="match status" value="1"/>
</dbReference>
<evidence type="ECO:0000259" key="7">
    <source>
        <dbReference type="PROSITE" id="PS50112"/>
    </source>
</evidence>
<dbReference type="InterPro" id="IPR003593">
    <property type="entry name" value="AAA+_ATPase"/>
</dbReference>
<accession>A0A2U2N0H3</accession>
<organism evidence="8 9">
    <name type="scientific">Sediminicurvatus halobius</name>
    <dbReference type="NCBI Taxonomy" id="2182432"/>
    <lineage>
        <taxon>Bacteria</taxon>
        <taxon>Pseudomonadati</taxon>
        <taxon>Pseudomonadota</taxon>
        <taxon>Gammaproteobacteria</taxon>
        <taxon>Chromatiales</taxon>
        <taxon>Ectothiorhodospiraceae</taxon>
        <taxon>Sediminicurvatus</taxon>
    </lineage>
</organism>
<keyword evidence="4" id="KW-0238">DNA-binding</keyword>
<dbReference type="PROSITE" id="PS00676">
    <property type="entry name" value="SIGMA54_INTERACT_2"/>
    <property type="match status" value="1"/>
</dbReference>
<dbReference type="PROSITE" id="PS50112">
    <property type="entry name" value="PAS"/>
    <property type="match status" value="1"/>
</dbReference>
<keyword evidence="9" id="KW-1185">Reference proteome</keyword>
<evidence type="ECO:0000256" key="5">
    <source>
        <dbReference type="ARBA" id="ARBA00023163"/>
    </source>
</evidence>
<dbReference type="InterPro" id="IPR002197">
    <property type="entry name" value="HTH_Fis"/>
</dbReference>
<dbReference type="PROSITE" id="PS00688">
    <property type="entry name" value="SIGMA54_INTERACT_3"/>
    <property type="match status" value="1"/>
</dbReference>
<dbReference type="GO" id="GO:0006355">
    <property type="term" value="P:regulation of DNA-templated transcription"/>
    <property type="evidence" value="ECO:0007669"/>
    <property type="project" value="InterPro"/>
</dbReference>
<dbReference type="Proteomes" id="UP000245474">
    <property type="component" value="Unassembled WGS sequence"/>
</dbReference>
<keyword evidence="2" id="KW-0067">ATP-binding</keyword>
<gene>
    <name evidence="8" type="ORF">DEM34_11515</name>
</gene>
<dbReference type="FunFam" id="3.40.50.300:FF:000006">
    <property type="entry name" value="DNA-binding transcriptional regulator NtrC"/>
    <property type="match status" value="1"/>
</dbReference>
<evidence type="ECO:0000313" key="9">
    <source>
        <dbReference type="Proteomes" id="UP000245474"/>
    </source>
</evidence>
<dbReference type="AlphaFoldDB" id="A0A2U2N0H3"/>